<organism evidence="1 2">
    <name type="scientific">Aliidiomarina soli</name>
    <dbReference type="NCBI Taxonomy" id="1928574"/>
    <lineage>
        <taxon>Bacteria</taxon>
        <taxon>Pseudomonadati</taxon>
        <taxon>Pseudomonadota</taxon>
        <taxon>Gammaproteobacteria</taxon>
        <taxon>Alteromonadales</taxon>
        <taxon>Idiomarinaceae</taxon>
        <taxon>Aliidiomarina</taxon>
    </lineage>
</organism>
<protein>
    <submittedName>
        <fullName evidence="1">Uncharacterized protein</fullName>
    </submittedName>
</protein>
<reference evidence="1 2" key="1">
    <citation type="journal article" date="2011" name="Front. Microbiol.">
        <title>Genomic signatures of strain selection and enhancement in Bacillus atrophaeus var. globigii, a historical biowarfare simulant.</title>
        <authorList>
            <person name="Gibbons H.S."/>
            <person name="Broomall S.M."/>
            <person name="McNew L.A."/>
            <person name="Daligault H."/>
            <person name="Chapman C."/>
            <person name="Bruce D."/>
            <person name="Karavis M."/>
            <person name="Krepps M."/>
            <person name="McGregor P.A."/>
            <person name="Hong C."/>
            <person name="Park K.H."/>
            <person name="Akmal A."/>
            <person name="Feldman A."/>
            <person name="Lin J.S."/>
            <person name="Chang W.E."/>
            <person name="Higgs B.W."/>
            <person name="Demirev P."/>
            <person name="Lindquist J."/>
            <person name="Liem A."/>
            <person name="Fochler E."/>
            <person name="Read T.D."/>
            <person name="Tapia R."/>
            <person name="Johnson S."/>
            <person name="Bishop-Lilly K.A."/>
            <person name="Detter C."/>
            <person name="Han C."/>
            <person name="Sozhamannan S."/>
            <person name="Rosenzweig C.N."/>
            <person name="Skowronski E.W."/>
        </authorList>
    </citation>
    <scope>NUCLEOTIDE SEQUENCE [LARGE SCALE GENOMIC DNA]</scope>
    <source>
        <strain evidence="1 2">Y4G10-17</strain>
    </source>
</reference>
<gene>
    <name evidence="1" type="ORF">CWE14_07610</name>
</gene>
<proteinExistence type="predicted"/>
<dbReference type="RefSeq" id="WP_126798819.1">
    <property type="nucleotide sequence ID" value="NZ_PIPO01000003.1"/>
</dbReference>
<evidence type="ECO:0000313" key="2">
    <source>
        <dbReference type="Proteomes" id="UP000287823"/>
    </source>
</evidence>
<dbReference type="AlphaFoldDB" id="A0A432WH97"/>
<dbReference type="Proteomes" id="UP000287823">
    <property type="component" value="Unassembled WGS sequence"/>
</dbReference>
<dbReference type="PROSITE" id="PS51257">
    <property type="entry name" value="PROKAR_LIPOPROTEIN"/>
    <property type="match status" value="1"/>
</dbReference>
<sequence>MMGMNKVGIALVTTMLMTACAGTKESGQEQIGMNVKMQLEKIDELSEVHKARRDLLMTLEHERELAQLLWAEQQANFHTLLGIMPFVVGEGISEVQYTQPQLLRMHDYGGMTEMTEAYLQSLLAIQSQDHPFCYSQPRHQGFALSEGFEFPFRHRLTYSRMALDNGDVLQIPDVENGQRETDDISFNGDSYCYQRSFTADDPQPATVTGEFHAQLPDKLIEFEFTAADVGKTQEQDGYVVTLLELETGLYTIEIDAAEGVPLNFGSGDVLAEAVDAHGEYIEWWATRRQPHERALKLDDLLGDLIARAEQGTVDEATVRSEIGALRDMLDEQQGRSLYLSRQFHGVIDKALITLMVYSDDSELVSRELALPVHRFSNLSGAGQAQLNTLPQIPVTVPVYDDRAALRTDIVDLDAQQMQQRIETVQRLMKAPPNDYPAEILWFTPPVQSDILLDRRDRAGLFVLAAFDFYDQHGELVRDPTLKDLQIEDIGFETRSRRLENPFMVGGLLYYPERLTGIPVRVQGTLPIMVAPNLIKDSYSKDELPAGMTLNGNQLIVDYAVFEPREVNQVNNELVERRNQLFARDARGYLAEMKKVHSFHARPGRVAIDIYYFYGEPDTVEFWYLGDTEYVDYDFDIRLLREYSAAD</sequence>
<name>A0A432WH97_9GAMM</name>
<evidence type="ECO:0000313" key="1">
    <source>
        <dbReference type="EMBL" id="RUO33087.1"/>
    </source>
</evidence>
<accession>A0A432WH97</accession>
<keyword evidence="2" id="KW-1185">Reference proteome</keyword>
<dbReference type="EMBL" id="PIPO01000003">
    <property type="protein sequence ID" value="RUO33087.1"/>
    <property type="molecule type" value="Genomic_DNA"/>
</dbReference>
<comment type="caution">
    <text evidence="1">The sequence shown here is derived from an EMBL/GenBank/DDBJ whole genome shotgun (WGS) entry which is preliminary data.</text>
</comment>